<sequence length="183" mass="19785">MVTRLPGIVLFAVPVAVNADCIAGQKGGSCLTVLRDAATDERLFGKPGQDNFCSFASACFGLACPLTPGAPEFPLLPLPSEEVLFVGEGSSSCSMILDPSCAAEYQRAELDCARDPHSRSIWEGTRQGLCPRCQKLVKAYRYLVHHCGLHGPGRDFSVEALKRHFLDRSASDAVWRSDLTAEL</sequence>
<feature type="signal peptide" evidence="1">
    <location>
        <begin position="1"/>
        <end position="19"/>
    </location>
</feature>
<protein>
    <recommendedName>
        <fullName evidence="4">C2H2-type domain-containing protein</fullName>
    </recommendedName>
</protein>
<evidence type="ECO:0008006" key="4">
    <source>
        <dbReference type="Google" id="ProtNLM"/>
    </source>
</evidence>
<name>A0A812Q4S5_9DINO</name>
<gene>
    <name evidence="2" type="ORF">SNAT2548_LOCUS20466</name>
</gene>
<evidence type="ECO:0000256" key="1">
    <source>
        <dbReference type="SAM" id="SignalP"/>
    </source>
</evidence>
<dbReference type="AlphaFoldDB" id="A0A812Q4S5"/>
<keyword evidence="1" id="KW-0732">Signal</keyword>
<accession>A0A812Q4S5</accession>
<proteinExistence type="predicted"/>
<reference evidence="2" key="1">
    <citation type="submission" date="2021-02" db="EMBL/GenBank/DDBJ databases">
        <authorList>
            <person name="Dougan E. K."/>
            <person name="Rhodes N."/>
            <person name="Thang M."/>
            <person name="Chan C."/>
        </authorList>
    </citation>
    <scope>NUCLEOTIDE SEQUENCE</scope>
</reference>
<keyword evidence="3" id="KW-1185">Reference proteome</keyword>
<evidence type="ECO:0000313" key="2">
    <source>
        <dbReference type="EMBL" id="CAE7374643.1"/>
    </source>
</evidence>
<dbReference type="EMBL" id="CAJNDS010002211">
    <property type="protein sequence ID" value="CAE7374643.1"/>
    <property type="molecule type" value="Genomic_DNA"/>
</dbReference>
<dbReference type="Proteomes" id="UP000604046">
    <property type="component" value="Unassembled WGS sequence"/>
</dbReference>
<organism evidence="2 3">
    <name type="scientific">Symbiodinium natans</name>
    <dbReference type="NCBI Taxonomy" id="878477"/>
    <lineage>
        <taxon>Eukaryota</taxon>
        <taxon>Sar</taxon>
        <taxon>Alveolata</taxon>
        <taxon>Dinophyceae</taxon>
        <taxon>Suessiales</taxon>
        <taxon>Symbiodiniaceae</taxon>
        <taxon>Symbiodinium</taxon>
    </lineage>
</organism>
<evidence type="ECO:0000313" key="3">
    <source>
        <dbReference type="Proteomes" id="UP000604046"/>
    </source>
</evidence>
<dbReference type="OrthoDB" id="414437at2759"/>
<feature type="chain" id="PRO_5032626345" description="C2H2-type domain-containing protein" evidence="1">
    <location>
        <begin position="20"/>
        <end position="183"/>
    </location>
</feature>
<comment type="caution">
    <text evidence="2">The sequence shown here is derived from an EMBL/GenBank/DDBJ whole genome shotgun (WGS) entry which is preliminary data.</text>
</comment>